<dbReference type="InterPro" id="IPR036259">
    <property type="entry name" value="MFS_trans_sf"/>
</dbReference>
<evidence type="ECO:0000256" key="3">
    <source>
        <dbReference type="ARBA" id="ARBA00023136"/>
    </source>
</evidence>
<dbReference type="PANTHER" id="PTHR23542">
    <property type="match status" value="1"/>
</dbReference>
<name>A0AA44J9A8_AGRTU</name>
<feature type="transmembrane region" description="Helical" evidence="4">
    <location>
        <begin position="280"/>
        <end position="297"/>
    </location>
</feature>
<evidence type="ECO:0000256" key="4">
    <source>
        <dbReference type="SAM" id="Phobius"/>
    </source>
</evidence>
<feature type="transmembrane region" description="Helical" evidence="4">
    <location>
        <begin position="303"/>
        <end position="326"/>
    </location>
</feature>
<dbReference type="Gene3D" id="1.20.1250.20">
    <property type="entry name" value="MFS general substrate transporter like domains"/>
    <property type="match status" value="1"/>
</dbReference>
<dbReference type="EMBL" id="JAAMAY010000019">
    <property type="protein sequence ID" value="NTC28873.1"/>
    <property type="molecule type" value="Genomic_DNA"/>
</dbReference>
<feature type="transmembrane region" description="Helical" evidence="4">
    <location>
        <begin position="338"/>
        <end position="361"/>
    </location>
</feature>
<evidence type="ECO:0000256" key="2">
    <source>
        <dbReference type="ARBA" id="ARBA00022989"/>
    </source>
</evidence>
<evidence type="ECO:0000259" key="5">
    <source>
        <dbReference type="PROSITE" id="PS50850"/>
    </source>
</evidence>
<feature type="transmembrane region" description="Helical" evidence="4">
    <location>
        <begin position="210"/>
        <end position="229"/>
    </location>
</feature>
<evidence type="ECO:0000256" key="1">
    <source>
        <dbReference type="ARBA" id="ARBA00022692"/>
    </source>
</evidence>
<dbReference type="Proteomes" id="UP000702952">
    <property type="component" value="Unassembled WGS sequence"/>
</dbReference>
<evidence type="ECO:0000313" key="6">
    <source>
        <dbReference type="EMBL" id="NTC28873.1"/>
    </source>
</evidence>
<protein>
    <submittedName>
        <fullName evidence="6">MFS transporter</fullName>
    </submittedName>
</protein>
<feature type="transmembrane region" description="Helical" evidence="4">
    <location>
        <begin position="171"/>
        <end position="189"/>
    </location>
</feature>
<feature type="transmembrane region" description="Helical" evidence="4">
    <location>
        <begin position="46"/>
        <end position="67"/>
    </location>
</feature>
<reference evidence="6" key="1">
    <citation type="journal article" date="2020" name="Science">
        <title>Unexpected conservation and global transmission of agrobacterial virulence plasmids.</title>
        <authorList>
            <person name="Weisberg A.J."/>
            <person name="Davis E.W. 2nd"/>
            <person name="Tabima J."/>
            <person name="Belcher M.S."/>
            <person name="Miller M."/>
            <person name="Kuo C.H."/>
            <person name="Loper J.E."/>
            <person name="Grunwald N.J."/>
            <person name="Putnam M.L."/>
            <person name="Chang J.H."/>
        </authorList>
    </citation>
    <scope>NUCLEOTIDE SEQUENCE</scope>
    <source>
        <strain evidence="6">17-1853-1a</strain>
    </source>
</reference>
<feature type="transmembrane region" description="Helical" evidence="4">
    <location>
        <begin position="104"/>
        <end position="126"/>
    </location>
</feature>
<dbReference type="GO" id="GO:0022857">
    <property type="term" value="F:transmembrane transporter activity"/>
    <property type="evidence" value="ECO:0007669"/>
    <property type="project" value="InterPro"/>
</dbReference>
<accession>A0AA44J9A8</accession>
<sequence>MSNPYREIFRAPGAKGFSAAGFFARLPIAMAPIGIVAMLSQTHGEYWLAGAVSATFALTNAAVAPQISRLVDRKGQSSVLVPATIISVIAFAILIIATNQRWPAWTLFLSAFLAAAMPSIPAMMRARWTEIFRDRPELNTAFAFESAADELVYIAGASLSVGLAVSLFPEAGMMISTASLALGTFAFLLQRSTEPKVRAVESGSRQHSAIRLRSVQIITVALIFVGSTFATAEVSAVAITKELGQPEAASLVIGVYAIGSFVVGLLLGAINPKMPLQRQLLIAVSVLALTALPLLFASTTVSLLAFAVFLSGVAISPIFITAFGLIERRVPESMLTEGVTWVMTGIGIGMALGAFISGWVIDNFGPSNGFWVSIVATLSTVTIISLGQRSLSGEANRSATTAAAQPAE</sequence>
<dbReference type="PROSITE" id="PS50850">
    <property type="entry name" value="MFS"/>
    <property type="match status" value="1"/>
</dbReference>
<keyword evidence="2 4" id="KW-1133">Transmembrane helix</keyword>
<dbReference type="SUPFAM" id="SSF103473">
    <property type="entry name" value="MFS general substrate transporter"/>
    <property type="match status" value="1"/>
</dbReference>
<dbReference type="InterPro" id="IPR020846">
    <property type="entry name" value="MFS_dom"/>
</dbReference>
<keyword evidence="3 4" id="KW-0472">Membrane</keyword>
<evidence type="ECO:0000313" key="7">
    <source>
        <dbReference type="Proteomes" id="UP000702952"/>
    </source>
</evidence>
<dbReference type="AlphaFoldDB" id="A0AA44J9A8"/>
<dbReference type="InterPro" id="IPR011701">
    <property type="entry name" value="MFS"/>
</dbReference>
<proteinExistence type="predicted"/>
<organism evidence="6 7">
    <name type="scientific">Agrobacterium tumefaciens</name>
    <dbReference type="NCBI Taxonomy" id="358"/>
    <lineage>
        <taxon>Bacteria</taxon>
        <taxon>Pseudomonadati</taxon>
        <taxon>Pseudomonadota</taxon>
        <taxon>Alphaproteobacteria</taxon>
        <taxon>Hyphomicrobiales</taxon>
        <taxon>Rhizobiaceae</taxon>
        <taxon>Rhizobium/Agrobacterium group</taxon>
        <taxon>Agrobacterium</taxon>
        <taxon>Agrobacterium tumefaciens complex</taxon>
    </lineage>
</organism>
<dbReference type="Pfam" id="PF07690">
    <property type="entry name" value="MFS_1"/>
    <property type="match status" value="1"/>
</dbReference>
<feature type="transmembrane region" description="Helical" evidence="4">
    <location>
        <begin position="79"/>
        <end position="98"/>
    </location>
</feature>
<gene>
    <name evidence="6" type="ORF">G6M46_11945</name>
</gene>
<feature type="transmembrane region" description="Helical" evidence="4">
    <location>
        <begin position="367"/>
        <end position="387"/>
    </location>
</feature>
<keyword evidence="1 4" id="KW-0812">Transmembrane</keyword>
<feature type="domain" description="Major facilitator superfamily (MFS) profile" evidence="5">
    <location>
        <begin position="214"/>
        <end position="408"/>
    </location>
</feature>
<feature type="transmembrane region" description="Helical" evidence="4">
    <location>
        <begin position="249"/>
        <end position="268"/>
    </location>
</feature>
<dbReference type="PANTHER" id="PTHR23542:SF1">
    <property type="entry name" value="MAJOR FACILITATOR SUPERFAMILY (MFS) PROFILE DOMAIN-CONTAINING PROTEIN"/>
    <property type="match status" value="1"/>
</dbReference>
<dbReference type="RefSeq" id="WP_065658454.1">
    <property type="nucleotide sequence ID" value="NZ_CP123839.1"/>
</dbReference>
<feature type="transmembrane region" description="Helical" evidence="4">
    <location>
        <begin position="20"/>
        <end position="40"/>
    </location>
</feature>
<comment type="caution">
    <text evidence="6">The sequence shown here is derived from an EMBL/GenBank/DDBJ whole genome shotgun (WGS) entry which is preliminary data.</text>
</comment>